<protein>
    <submittedName>
        <fullName evidence="8">Two component transcriptional regulator, LuxR family</fullName>
    </submittedName>
</protein>
<evidence type="ECO:0000256" key="2">
    <source>
        <dbReference type="ARBA" id="ARBA00023015"/>
    </source>
</evidence>
<dbReference type="SMART" id="SM00421">
    <property type="entry name" value="HTH_LUXR"/>
    <property type="match status" value="1"/>
</dbReference>
<dbReference type="Gene3D" id="3.40.50.2300">
    <property type="match status" value="1"/>
</dbReference>
<dbReference type="PANTHER" id="PTHR43214">
    <property type="entry name" value="TWO-COMPONENT RESPONSE REGULATOR"/>
    <property type="match status" value="1"/>
</dbReference>
<dbReference type="InterPro" id="IPR000792">
    <property type="entry name" value="Tscrpt_reg_LuxR_C"/>
</dbReference>
<feature type="domain" description="HTH luxR-type" evidence="6">
    <location>
        <begin position="138"/>
        <end position="203"/>
    </location>
</feature>
<keyword evidence="1 5" id="KW-0597">Phosphoprotein</keyword>
<evidence type="ECO:0000256" key="1">
    <source>
        <dbReference type="ARBA" id="ARBA00022553"/>
    </source>
</evidence>
<dbReference type="SMART" id="SM00448">
    <property type="entry name" value="REC"/>
    <property type="match status" value="1"/>
</dbReference>
<dbReference type="PANTHER" id="PTHR43214:SF24">
    <property type="entry name" value="TRANSCRIPTIONAL REGULATORY PROTEIN NARL-RELATED"/>
    <property type="match status" value="1"/>
</dbReference>
<feature type="modified residue" description="4-aspartylphosphate" evidence="5">
    <location>
        <position position="55"/>
    </location>
</feature>
<keyword evidence="2" id="KW-0805">Transcription regulation</keyword>
<dbReference type="RefSeq" id="WP_093249650.1">
    <property type="nucleotide sequence ID" value="NZ_FNGP01000002.1"/>
</dbReference>
<keyword evidence="4" id="KW-0804">Transcription</keyword>
<reference evidence="8 9" key="1">
    <citation type="submission" date="2016-10" db="EMBL/GenBank/DDBJ databases">
        <authorList>
            <person name="de Groot N.N."/>
        </authorList>
    </citation>
    <scope>NUCLEOTIDE SEQUENCE [LARGE SCALE GENOMIC DNA]</scope>
    <source>
        <strain evidence="8 9">CGMCC 1.9159</strain>
    </source>
</reference>
<keyword evidence="9" id="KW-1185">Reference proteome</keyword>
<dbReference type="GO" id="GO:0000160">
    <property type="term" value="P:phosphorelay signal transduction system"/>
    <property type="evidence" value="ECO:0007669"/>
    <property type="project" value="InterPro"/>
</dbReference>
<accession>A0A1G9J5W9</accession>
<evidence type="ECO:0000256" key="5">
    <source>
        <dbReference type="PROSITE-ProRule" id="PRU00169"/>
    </source>
</evidence>
<dbReference type="SUPFAM" id="SSF52172">
    <property type="entry name" value="CheY-like"/>
    <property type="match status" value="1"/>
</dbReference>
<dbReference type="CDD" id="cd17535">
    <property type="entry name" value="REC_NarL-like"/>
    <property type="match status" value="1"/>
</dbReference>
<dbReference type="InterPro" id="IPR001789">
    <property type="entry name" value="Sig_transdc_resp-reg_receiver"/>
</dbReference>
<keyword evidence="3" id="KW-0238">DNA-binding</keyword>
<proteinExistence type="predicted"/>
<dbReference type="Pfam" id="PF00072">
    <property type="entry name" value="Response_reg"/>
    <property type="match status" value="1"/>
</dbReference>
<dbReference type="OrthoDB" id="9808843at2"/>
<dbReference type="Proteomes" id="UP000199475">
    <property type="component" value="Unassembled WGS sequence"/>
</dbReference>
<dbReference type="PROSITE" id="PS50110">
    <property type="entry name" value="RESPONSE_REGULATORY"/>
    <property type="match status" value="1"/>
</dbReference>
<dbReference type="GO" id="GO:0003677">
    <property type="term" value="F:DNA binding"/>
    <property type="evidence" value="ECO:0007669"/>
    <property type="project" value="UniProtKB-KW"/>
</dbReference>
<dbReference type="FunFam" id="1.10.10.10:FF:000153">
    <property type="entry name" value="LuxR family transcriptional regulator"/>
    <property type="match status" value="1"/>
</dbReference>
<feature type="domain" description="Response regulatory" evidence="7">
    <location>
        <begin position="4"/>
        <end position="120"/>
    </location>
</feature>
<dbReference type="EMBL" id="FNGP01000002">
    <property type="protein sequence ID" value="SDL32682.1"/>
    <property type="molecule type" value="Genomic_DNA"/>
</dbReference>
<dbReference type="PROSITE" id="PS00622">
    <property type="entry name" value="HTH_LUXR_1"/>
    <property type="match status" value="1"/>
</dbReference>
<dbReference type="InterPro" id="IPR058245">
    <property type="entry name" value="NreC/VraR/RcsB-like_REC"/>
</dbReference>
<dbReference type="CDD" id="cd06170">
    <property type="entry name" value="LuxR_C_like"/>
    <property type="match status" value="1"/>
</dbReference>
<evidence type="ECO:0000256" key="4">
    <source>
        <dbReference type="ARBA" id="ARBA00023163"/>
    </source>
</evidence>
<organism evidence="8 9">
    <name type="scientific">Tessaracoccus oleiagri</name>
    <dbReference type="NCBI Taxonomy" id="686624"/>
    <lineage>
        <taxon>Bacteria</taxon>
        <taxon>Bacillati</taxon>
        <taxon>Actinomycetota</taxon>
        <taxon>Actinomycetes</taxon>
        <taxon>Propionibacteriales</taxon>
        <taxon>Propionibacteriaceae</taxon>
        <taxon>Tessaracoccus</taxon>
    </lineage>
</organism>
<evidence type="ECO:0000259" key="7">
    <source>
        <dbReference type="PROSITE" id="PS50110"/>
    </source>
</evidence>
<dbReference type="PRINTS" id="PR00038">
    <property type="entry name" value="HTHLUXR"/>
</dbReference>
<sequence>MSVSVVLVDDHPVVRAGLRALLETAGEFAVVGEAGSTEEALELVRRIAPDVVLMDLQLGADDGAEATRRIIGLGSATRVLVLTTYDTEGDILRAIEAGASGYLLKDAEPEQLADAIRRTAAGDTVLAPLVASRLMRRLQRPTTELTSRELEVLQLAAEGLTNRQIAQRLFVSEATVKTHLVHVYGKLGVDNRTAAVSRARMTGLIR</sequence>
<gene>
    <name evidence="8" type="ORF">SAMN04488242_1041</name>
</gene>
<name>A0A1G9J5W9_9ACTN</name>
<dbReference type="InterPro" id="IPR016032">
    <property type="entry name" value="Sig_transdc_resp-reg_C-effctor"/>
</dbReference>
<dbReference type="GO" id="GO:0006355">
    <property type="term" value="P:regulation of DNA-templated transcription"/>
    <property type="evidence" value="ECO:0007669"/>
    <property type="project" value="InterPro"/>
</dbReference>
<dbReference type="Pfam" id="PF00196">
    <property type="entry name" value="GerE"/>
    <property type="match status" value="1"/>
</dbReference>
<evidence type="ECO:0000313" key="8">
    <source>
        <dbReference type="EMBL" id="SDL32682.1"/>
    </source>
</evidence>
<dbReference type="AlphaFoldDB" id="A0A1G9J5W9"/>
<evidence type="ECO:0000259" key="6">
    <source>
        <dbReference type="PROSITE" id="PS50043"/>
    </source>
</evidence>
<dbReference type="SUPFAM" id="SSF46894">
    <property type="entry name" value="C-terminal effector domain of the bipartite response regulators"/>
    <property type="match status" value="1"/>
</dbReference>
<dbReference type="PROSITE" id="PS50043">
    <property type="entry name" value="HTH_LUXR_2"/>
    <property type="match status" value="1"/>
</dbReference>
<evidence type="ECO:0000313" key="9">
    <source>
        <dbReference type="Proteomes" id="UP000199475"/>
    </source>
</evidence>
<evidence type="ECO:0000256" key="3">
    <source>
        <dbReference type="ARBA" id="ARBA00023125"/>
    </source>
</evidence>
<dbReference type="STRING" id="686624.SAMN04488242_1041"/>
<dbReference type="InterPro" id="IPR039420">
    <property type="entry name" value="WalR-like"/>
</dbReference>
<dbReference type="InterPro" id="IPR011006">
    <property type="entry name" value="CheY-like_superfamily"/>
</dbReference>